<keyword evidence="4 6" id="KW-1133">Transmembrane helix</keyword>
<evidence type="ECO:0000313" key="8">
    <source>
        <dbReference type="EMBL" id="RLN42728.1"/>
    </source>
</evidence>
<dbReference type="Proteomes" id="UP000275267">
    <property type="component" value="Unassembled WGS sequence"/>
</dbReference>
<feature type="transmembrane region" description="Helical" evidence="6">
    <location>
        <begin position="350"/>
        <end position="370"/>
    </location>
</feature>
<reference evidence="9" key="1">
    <citation type="journal article" date="2019" name="Nat. Commun.">
        <title>The genome of broomcorn millet.</title>
        <authorList>
            <person name="Zou C."/>
            <person name="Miki D."/>
            <person name="Li D."/>
            <person name="Tang Q."/>
            <person name="Xiao L."/>
            <person name="Rajput S."/>
            <person name="Deng P."/>
            <person name="Jia W."/>
            <person name="Huang R."/>
            <person name="Zhang M."/>
            <person name="Sun Y."/>
            <person name="Hu J."/>
            <person name="Fu X."/>
            <person name="Schnable P.S."/>
            <person name="Li F."/>
            <person name="Zhang H."/>
            <person name="Feng B."/>
            <person name="Zhu X."/>
            <person name="Liu R."/>
            <person name="Schnable J.C."/>
            <person name="Zhu J.-K."/>
            <person name="Zhang H."/>
        </authorList>
    </citation>
    <scope>NUCLEOTIDE SEQUENCE [LARGE SCALE GENOMIC DNA]</scope>
</reference>
<dbReference type="PROSITE" id="PS01130">
    <property type="entry name" value="SLC26A"/>
    <property type="match status" value="1"/>
</dbReference>
<dbReference type="Gene3D" id="3.30.750.24">
    <property type="entry name" value="STAS domain"/>
    <property type="match status" value="1"/>
</dbReference>
<proteinExistence type="predicted"/>
<dbReference type="CDD" id="cd07042">
    <property type="entry name" value="STAS_SulP_like_sulfate_transporter"/>
    <property type="match status" value="1"/>
</dbReference>
<feature type="domain" description="STAS" evidence="7">
    <location>
        <begin position="464"/>
        <end position="566"/>
    </location>
</feature>
<dbReference type="InterPro" id="IPR002645">
    <property type="entry name" value="STAS_dom"/>
</dbReference>
<evidence type="ECO:0000313" key="9">
    <source>
        <dbReference type="Proteomes" id="UP000275267"/>
    </source>
</evidence>
<sequence>MEASAAVDSSATVSAFEVSKRPDTAKLVLNSPSPPSLREELGAVVGKAFRPRASGGGRAPRCAWVLTALQCVFPVLQWGRSYTLKSFRSDVMAGLTLASLGIPQSIGYANLAKLDPQYGLYTSVVPPLIYAVMGTSREIAIGPVAVVSLLLSSMIQNIVDPAADPATYRSIVFTVTFLAGVFQVSFGLFRLGFLVDFLSHAAIVGFMAGAAIVIGLQQLKGLLGLSHFTNSTDIVSVIKAVCSALHDPWHPGNFFIGCSFLIFILATRFIEAIAVGRSFASIRGYKLDGNKEMLAMGFSNVAGSLSSCYVATGSFSRTAVNFSAGARSTMSNIIMSITVFITLELFMKFLYYTPMAVLASIILSALPGLIDIKEACNIWKVDKMDFLTCLGAFVGVLFGSVEIGLAVAIAISFAKIIIQSLRPQVEILGRLQGTNIFCSIRQYPVACRTPTVLTIRIDTSFMCFINATFIKERIVNWVREEVEASDGKAKERIQAVVLDMSSVVNIDTSGLTALEEIHKELVSLGIQMAIAGPGWNAIQKMKVSGVVDRVGEDWIFLTVGEAVEACLSAHKGAALEC</sequence>
<dbReference type="AlphaFoldDB" id="A0A3L6TUG8"/>
<feature type="transmembrane region" description="Helical" evidence="6">
    <location>
        <begin position="201"/>
        <end position="219"/>
    </location>
</feature>
<feature type="transmembrane region" description="Helical" evidence="6">
    <location>
        <begin position="139"/>
        <end position="159"/>
    </location>
</feature>
<dbReference type="OrthoDB" id="288203at2759"/>
<dbReference type="InterPro" id="IPR036513">
    <property type="entry name" value="STAS_dom_sf"/>
</dbReference>
<organism evidence="8 9">
    <name type="scientific">Panicum miliaceum</name>
    <name type="common">Proso millet</name>
    <name type="synonym">Broomcorn millet</name>
    <dbReference type="NCBI Taxonomy" id="4540"/>
    <lineage>
        <taxon>Eukaryota</taxon>
        <taxon>Viridiplantae</taxon>
        <taxon>Streptophyta</taxon>
        <taxon>Embryophyta</taxon>
        <taxon>Tracheophyta</taxon>
        <taxon>Spermatophyta</taxon>
        <taxon>Magnoliopsida</taxon>
        <taxon>Liliopsida</taxon>
        <taxon>Poales</taxon>
        <taxon>Poaceae</taxon>
        <taxon>PACMAD clade</taxon>
        <taxon>Panicoideae</taxon>
        <taxon>Panicodae</taxon>
        <taxon>Paniceae</taxon>
        <taxon>Panicinae</taxon>
        <taxon>Panicum</taxon>
        <taxon>Panicum sect. Panicum</taxon>
    </lineage>
</organism>
<dbReference type="InterPro" id="IPR001902">
    <property type="entry name" value="SLC26A/SulP_fam"/>
</dbReference>
<evidence type="ECO:0000256" key="1">
    <source>
        <dbReference type="ARBA" id="ARBA00004141"/>
    </source>
</evidence>
<dbReference type="GO" id="GO:0016020">
    <property type="term" value="C:membrane"/>
    <property type="evidence" value="ECO:0007669"/>
    <property type="project" value="UniProtKB-SubCell"/>
</dbReference>
<dbReference type="Pfam" id="PF01740">
    <property type="entry name" value="STAS"/>
    <property type="match status" value="1"/>
</dbReference>
<evidence type="ECO:0000256" key="3">
    <source>
        <dbReference type="ARBA" id="ARBA00022692"/>
    </source>
</evidence>
<dbReference type="FunFam" id="3.30.750.24:FF:000002">
    <property type="entry name" value="Sulfate transporter 31"/>
    <property type="match status" value="1"/>
</dbReference>
<dbReference type="GO" id="GO:0008271">
    <property type="term" value="F:secondary active sulfate transmembrane transporter activity"/>
    <property type="evidence" value="ECO:0007669"/>
    <property type="project" value="InterPro"/>
</dbReference>
<dbReference type="STRING" id="4540.A0A3L6TUG8"/>
<protein>
    <submittedName>
        <fullName evidence="8">Sulfate transporter 2.1-like isoform X2</fullName>
    </submittedName>
</protein>
<evidence type="ECO:0000256" key="5">
    <source>
        <dbReference type="ARBA" id="ARBA00023136"/>
    </source>
</evidence>
<feature type="transmembrane region" description="Helical" evidence="6">
    <location>
        <begin position="254"/>
        <end position="274"/>
    </location>
</feature>
<evidence type="ECO:0000259" key="7">
    <source>
        <dbReference type="PROSITE" id="PS50801"/>
    </source>
</evidence>
<dbReference type="InterPro" id="IPR018045">
    <property type="entry name" value="S04_transporter_CS"/>
</dbReference>
<dbReference type="SUPFAM" id="SSF52091">
    <property type="entry name" value="SpoIIaa-like"/>
    <property type="match status" value="1"/>
</dbReference>
<name>A0A3L6TUG8_PANMI</name>
<dbReference type="PROSITE" id="PS50801">
    <property type="entry name" value="STAS"/>
    <property type="match status" value="1"/>
</dbReference>
<evidence type="ECO:0000256" key="4">
    <source>
        <dbReference type="ARBA" id="ARBA00022989"/>
    </source>
</evidence>
<gene>
    <name evidence="8" type="ORF">C2845_PM01G06210</name>
</gene>
<keyword evidence="2" id="KW-0813">Transport</keyword>
<comment type="caution">
    <text evidence="8">The sequence shown here is derived from an EMBL/GenBank/DDBJ whole genome shotgun (WGS) entry which is preliminary data.</text>
</comment>
<keyword evidence="9" id="KW-1185">Reference proteome</keyword>
<dbReference type="PANTHER" id="PTHR11814">
    <property type="entry name" value="SULFATE TRANSPORTER"/>
    <property type="match status" value="1"/>
</dbReference>
<dbReference type="EMBL" id="PQIB02000001">
    <property type="protein sequence ID" value="RLN42728.1"/>
    <property type="molecule type" value="Genomic_DNA"/>
</dbReference>
<feature type="transmembrane region" description="Helical" evidence="6">
    <location>
        <begin position="171"/>
        <end position="189"/>
    </location>
</feature>
<feature type="transmembrane region" description="Helical" evidence="6">
    <location>
        <begin position="390"/>
        <end position="414"/>
    </location>
</feature>
<evidence type="ECO:0000256" key="6">
    <source>
        <dbReference type="SAM" id="Phobius"/>
    </source>
</evidence>
<keyword evidence="3 6" id="KW-0812">Transmembrane</keyword>
<feature type="transmembrane region" description="Helical" evidence="6">
    <location>
        <begin position="324"/>
        <end position="343"/>
    </location>
</feature>
<dbReference type="InterPro" id="IPR011547">
    <property type="entry name" value="SLC26A/SulP_dom"/>
</dbReference>
<dbReference type="Pfam" id="PF00916">
    <property type="entry name" value="Sulfate_transp"/>
    <property type="match status" value="1"/>
</dbReference>
<evidence type="ECO:0000256" key="2">
    <source>
        <dbReference type="ARBA" id="ARBA00022448"/>
    </source>
</evidence>
<comment type="subcellular location">
    <subcellularLocation>
        <location evidence="1">Membrane</location>
        <topology evidence="1">Multi-pass membrane protein</topology>
    </subcellularLocation>
</comment>
<accession>A0A3L6TUG8</accession>
<keyword evidence="5 6" id="KW-0472">Membrane</keyword>